<evidence type="ECO:0000259" key="1">
    <source>
        <dbReference type="PROSITE" id="PS50003"/>
    </source>
</evidence>
<feature type="domain" description="PH" evidence="1">
    <location>
        <begin position="22"/>
        <end position="126"/>
    </location>
</feature>
<evidence type="ECO:0000313" key="3">
    <source>
        <dbReference type="RefSeq" id="XP_031549003.1"/>
    </source>
</evidence>
<dbReference type="Pfam" id="PF00169">
    <property type="entry name" value="PH"/>
    <property type="match status" value="1"/>
</dbReference>
<gene>
    <name evidence="3" type="primary">LOC116286586</name>
</gene>
<proteinExistence type="predicted"/>
<dbReference type="PROSITE" id="PS50003">
    <property type="entry name" value="PH_DOMAIN"/>
    <property type="match status" value="1"/>
</dbReference>
<dbReference type="AlphaFoldDB" id="A0A6P8GZT8"/>
<dbReference type="GeneID" id="116286586"/>
<protein>
    <submittedName>
        <fullName evidence="3">Ras-specific guanine nucleotide-releasing factor 2-like</fullName>
    </submittedName>
</protein>
<dbReference type="Gene3D" id="2.30.29.30">
    <property type="entry name" value="Pleckstrin-homology domain (PH domain)/Phosphotyrosine-binding domain (PTB)"/>
    <property type="match status" value="1"/>
</dbReference>
<keyword evidence="2" id="KW-1185">Reference proteome</keyword>
<sequence>MRSSSRIAEEQIQYLGFLARQYFTLKGQLYLKANDTGKWQLKFAALYQNFLFFFESEESTKVAGVVLLEHSTCEHTCLANVKDMENQNCFSIFVPLGDNQKQLITLRASSENQCTTWIENIRKSRYERIGH</sequence>
<evidence type="ECO:0000313" key="2">
    <source>
        <dbReference type="Proteomes" id="UP000515163"/>
    </source>
</evidence>
<dbReference type="RefSeq" id="XP_031549003.1">
    <property type="nucleotide sequence ID" value="XM_031693143.1"/>
</dbReference>
<dbReference type="SUPFAM" id="SSF50729">
    <property type="entry name" value="PH domain-like"/>
    <property type="match status" value="1"/>
</dbReference>
<name>A0A6P8GZT8_ACTTE</name>
<dbReference type="KEGG" id="aten:116286586"/>
<dbReference type="InterPro" id="IPR001849">
    <property type="entry name" value="PH_domain"/>
</dbReference>
<dbReference type="InterPro" id="IPR011993">
    <property type="entry name" value="PH-like_dom_sf"/>
</dbReference>
<accession>A0A6P8GZT8</accession>
<organism evidence="2 3">
    <name type="scientific">Actinia tenebrosa</name>
    <name type="common">Australian red waratah sea anemone</name>
    <dbReference type="NCBI Taxonomy" id="6105"/>
    <lineage>
        <taxon>Eukaryota</taxon>
        <taxon>Metazoa</taxon>
        <taxon>Cnidaria</taxon>
        <taxon>Anthozoa</taxon>
        <taxon>Hexacorallia</taxon>
        <taxon>Actiniaria</taxon>
        <taxon>Actiniidae</taxon>
        <taxon>Actinia</taxon>
    </lineage>
</organism>
<reference evidence="3" key="1">
    <citation type="submission" date="2025-08" db="UniProtKB">
        <authorList>
            <consortium name="RefSeq"/>
        </authorList>
    </citation>
    <scope>IDENTIFICATION</scope>
    <source>
        <tissue evidence="3">Tentacle</tissue>
    </source>
</reference>
<dbReference type="Proteomes" id="UP000515163">
    <property type="component" value="Unplaced"/>
</dbReference>
<dbReference type="InParanoid" id="A0A6P8GZT8"/>
<dbReference type="OrthoDB" id="10254377at2759"/>
<dbReference type="FunCoup" id="A0A6P8GZT8">
    <property type="interactions" value="602"/>
</dbReference>
<dbReference type="SMART" id="SM00233">
    <property type="entry name" value="PH"/>
    <property type="match status" value="1"/>
</dbReference>